<proteinExistence type="predicted"/>
<dbReference type="KEGG" id="step:IC006_2013"/>
<evidence type="ECO:0000313" key="2">
    <source>
        <dbReference type="EMBL" id="BBG24679.1"/>
    </source>
</evidence>
<dbReference type="SUPFAM" id="SSF56317">
    <property type="entry name" value="Carbon-nitrogen hydrolase"/>
    <property type="match status" value="1"/>
</dbReference>
<evidence type="ECO:0000259" key="1">
    <source>
        <dbReference type="PROSITE" id="PS50263"/>
    </source>
</evidence>
<dbReference type="InterPro" id="IPR003010">
    <property type="entry name" value="C-N_Hydrolase"/>
</dbReference>
<protein>
    <submittedName>
        <fullName evidence="2">Nitrilase</fullName>
    </submittedName>
</protein>
<dbReference type="Proteomes" id="UP000325030">
    <property type="component" value="Chromosome"/>
</dbReference>
<evidence type="ECO:0000313" key="5">
    <source>
        <dbReference type="Proteomes" id="UP000325030"/>
    </source>
</evidence>
<dbReference type="RefSeq" id="WP_149528649.1">
    <property type="nucleotide sequence ID" value="NZ_AP018929.1"/>
</dbReference>
<gene>
    <name evidence="2" type="ORF">IC006_2013</name>
    <name evidence="3" type="ORF">IC007_2021</name>
</gene>
<dbReference type="STRING" id="1294262.GCA_001316085_01685"/>
<dbReference type="OrthoDB" id="41015at2157"/>
<feature type="domain" description="CN hydrolase" evidence="1">
    <location>
        <begin position="1"/>
        <end position="215"/>
    </location>
</feature>
<evidence type="ECO:0000313" key="4">
    <source>
        <dbReference type="Proteomes" id="UP000322983"/>
    </source>
</evidence>
<evidence type="ECO:0000313" key="3">
    <source>
        <dbReference type="EMBL" id="BBG27467.1"/>
    </source>
</evidence>
<dbReference type="PANTHER" id="PTHR23088:SF27">
    <property type="entry name" value="DEAMINATED GLUTATHIONE AMIDASE"/>
    <property type="match status" value="1"/>
</dbReference>
<organism evidence="2 4">
    <name type="scientific">Sulfuracidifex tepidarius</name>
    <dbReference type="NCBI Taxonomy" id="1294262"/>
    <lineage>
        <taxon>Archaea</taxon>
        <taxon>Thermoproteota</taxon>
        <taxon>Thermoprotei</taxon>
        <taxon>Sulfolobales</taxon>
        <taxon>Sulfolobaceae</taxon>
        <taxon>Sulfuracidifex</taxon>
    </lineage>
</organism>
<dbReference type="AlphaFoldDB" id="A0A510DWW7"/>
<dbReference type="CDD" id="cd07197">
    <property type="entry name" value="nitrilase"/>
    <property type="match status" value="1"/>
</dbReference>
<dbReference type="EMBL" id="AP018929">
    <property type="protein sequence ID" value="BBG24679.1"/>
    <property type="molecule type" value="Genomic_DNA"/>
</dbReference>
<reference evidence="2 4" key="2">
    <citation type="journal article" date="2020" name="Int. J. Syst. Evol. Microbiol.">
        <title>Sulfuracidifex tepidarius gen. nov., sp. nov. and transfer of Sulfolobus metallicus Huber and Stetter 1992 to the genus Sulfuracidifex as Sulfuracidifex metallicus comb. nov.</title>
        <authorList>
            <person name="Itoh T."/>
            <person name="Miura T."/>
            <person name="Sakai H.D."/>
            <person name="Kato S."/>
            <person name="Ohkuma M."/>
            <person name="Takashina T."/>
        </authorList>
    </citation>
    <scope>NUCLEOTIDE SEQUENCE [LARGE SCALE GENOMIC DNA]</scope>
    <source>
        <strain evidence="2 4">IC-006</strain>
        <strain evidence="3">IC-007</strain>
    </source>
</reference>
<dbReference type="PROSITE" id="PS50263">
    <property type="entry name" value="CN_HYDROLASE"/>
    <property type="match status" value="1"/>
</dbReference>
<dbReference type="Gene3D" id="3.60.110.10">
    <property type="entry name" value="Carbon-nitrogen hydrolase"/>
    <property type="match status" value="1"/>
</dbReference>
<accession>A0A510DWW7</accession>
<dbReference type="GeneID" id="41718355"/>
<sequence>MKVGIVQPSSKTSAVQMTEEALNDGAEVVLLPEKWVPSLDDVPLPEFQKLAMKYTAMIIPGAFEDGVSVISPIIDRNGNVKDVAKKVHLFGDEKGRLFPGEELILTNYNGVKLGIAICYDVDFPESVRELFKRGMEILLVPSKIRKEGIDIWRAYLMIRALENRVGVVNANNLTLPDYPGMSIAMVPENDNGIVRPMILADMKDKEEWKVVNIDTLRYMPLRSQRLEEYVDPKVKDVR</sequence>
<dbReference type="Proteomes" id="UP000322983">
    <property type="component" value="Chromosome"/>
</dbReference>
<dbReference type="EMBL" id="AP018930">
    <property type="protein sequence ID" value="BBG27467.1"/>
    <property type="molecule type" value="Genomic_DNA"/>
</dbReference>
<reference evidence="5" key="1">
    <citation type="submission" date="2018-09" db="EMBL/GenBank/DDBJ databases">
        <title>Complete Genome Sequencing of Sulfolobus sp. JCM 16834.</title>
        <authorList>
            <person name="Kato S."/>
            <person name="Itoh T."/>
            <person name="Ohkuma M."/>
        </authorList>
    </citation>
    <scope>NUCLEOTIDE SEQUENCE [LARGE SCALE GENOMIC DNA]</scope>
    <source>
        <strain evidence="5">IC-007</strain>
    </source>
</reference>
<dbReference type="InterPro" id="IPR036526">
    <property type="entry name" value="C-N_Hydrolase_sf"/>
</dbReference>
<dbReference type="PANTHER" id="PTHR23088">
    <property type="entry name" value="NITRILASE-RELATED"/>
    <property type="match status" value="1"/>
</dbReference>
<accession>A0A510E4V3</accession>
<dbReference type="Pfam" id="PF00795">
    <property type="entry name" value="CN_hydrolase"/>
    <property type="match status" value="1"/>
</dbReference>
<dbReference type="PROSITE" id="PS01227">
    <property type="entry name" value="UPF0012"/>
    <property type="match status" value="1"/>
</dbReference>
<dbReference type="InterPro" id="IPR001110">
    <property type="entry name" value="UPF0012_CS"/>
</dbReference>
<name>A0A510DWW7_9CREN</name>
<keyword evidence="4" id="KW-1185">Reference proteome</keyword>